<name>A0A0V0J2M7_SCHSO</name>
<dbReference type="GO" id="GO:0010008">
    <property type="term" value="C:endosome membrane"/>
    <property type="evidence" value="ECO:0007669"/>
    <property type="project" value="TreeGrafter"/>
</dbReference>
<feature type="domain" description="DnaJ homologue subfamily C GRV2/DNAJC13 N-terminal" evidence="3">
    <location>
        <begin position="932"/>
        <end position="970"/>
    </location>
</feature>
<feature type="transmembrane region" description="Helical" evidence="2">
    <location>
        <begin position="1607"/>
        <end position="1628"/>
    </location>
</feature>
<feature type="compositionally biased region" description="Polar residues" evidence="1">
    <location>
        <begin position="868"/>
        <end position="883"/>
    </location>
</feature>
<feature type="domain" description="DnaJ homologue subfamily C GRV2/DNAJC13 N-terminal" evidence="3">
    <location>
        <begin position="18"/>
        <end position="841"/>
    </location>
</feature>
<evidence type="ECO:0000313" key="4">
    <source>
        <dbReference type="EMBL" id="JAP59960.1"/>
    </source>
</evidence>
<dbReference type="GO" id="GO:0007032">
    <property type="term" value="P:endosome organization"/>
    <property type="evidence" value="ECO:0007669"/>
    <property type="project" value="InterPro"/>
</dbReference>
<evidence type="ECO:0000256" key="2">
    <source>
        <dbReference type="SAM" id="Phobius"/>
    </source>
</evidence>
<feature type="compositionally biased region" description="Low complexity" evidence="1">
    <location>
        <begin position="893"/>
        <end position="904"/>
    </location>
</feature>
<dbReference type="InterPro" id="IPR044978">
    <property type="entry name" value="GRV2/DNAJC13"/>
</dbReference>
<proteinExistence type="predicted"/>
<dbReference type="GO" id="GO:0006898">
    <property type="term" value="P:receptor-mediated endocytosis"/>
    <property type="evidence" value="ECO:0007669"/>
    <property type="project" value="TreeGrafter"/>
</dbReference>
<evidence type="ECO:0000256" key="1">
    <source>
        <dbReference type="SAM" id="MobiDB-lite"/>
    </source>
</evidence>
<dbReference type="InterPro" id="IPR016024">
    <property type="entry name" value="ARM-type_fold"/>
</dbReference>
<keyword evidence="2" id="KW-1133">Transmembrane helix</keyword>
<protein>
    <recommendedName>
        <fullName evidence="3">DnaJ homologue subfamily C GRV2/DNAJC13 N-terminal domain-containing protein</fullName>
    </recommendedName>
</protein>
<dbReference type="EMBL" id="GEEE01003265">
    <property type="protein sequence ID" value="JAP59960.1"/>
    <property type="molecule type" value="Transcribed_RNA"/>
</dbReference>
<reference evidence="4" key="1">
    <citation type="submission" date="2016-01" db="EMBL/GenBank/DDBJ databases">
        <title>Reference transcriptome for the parasite Schistocephalus solidus: insights into the molecular evolution of parasitism.</title>
        <authorList>
            <person name="Hebert F.O."/>
            <person name="Grambauer S."/>
            <person name="Barber I."/>
            <person name="Landry C.R."/>
            <person name="Aubin-Horth N."/>
        </authorList>
    </citation>
    <scope>NUCLEOTIDE SEQUENCE</scope>
</reference>
<evidence type="ECO:0000259" key="3">
    <source>
        <dbReference type="Pfam" id="PF19432"/>
    </source>
</evidence>
<dbReference type="GO" id="GO:2000641">
    <property type="term" value="P:regulation of early endosome to late endosome transport"/>
    <property type="evidence" value="ECO:0007669"/>
    <property type="project" value="InterPro"/>
</dbReference>
<keyword evidence="2" id="KW-0812">Transmembrane</keyword>
<gene>
    <name evidence="4" type="ORF">TR165559</name>
</gene>
<accession>A0A0V0J2M7</accession>
<dbReference type="PANTHER" id="PTHR36983">
    <property type="entry name" value="DNAJ HOMOLOG SUBFAMILY C MEMBER 13"/>
    <property type="match status" value="1"/>
</dbReference>
<dbReference type="InterPro" id="IPR045802">
    <property type="entry name" value="GRV2/DNAJC13_N"/>
</dbReference>
<dbReference type="Pfam" id="PF19432">
    <property type="entry name" value="RME-8_N"/>
    <property type="match status" value="2"/>
</dbReference>
<keyword evidence="2" id="KW-0472">Membrane</keyword>
<organism evidence="4">
    <name type="scientific">Schistocephalus solidus</name>
    <name type="common">Tapeworm</name>
    <dbReference type="NCBI Taxonomy" id="70667"/>
    <lineage>
        <taxon>Eukaryota</taxon>
        <taxon>Metazoa</taxon>
        <taxon>Spiralia</taxon>
        <taxon>Lophotrochozoa</taxon>
        <taxon>Platyhelminthes</taxon>
        <taxon>Cestoda</taxon>
        <taxon>Eucestoda</taxon>
        <taxon>Diphyllobothriidea</taxon>
        <taxon>Diphyllobothriidae</taxon>
        <taxon>Schistocephalus</taxon>
    </lineage>
</organism>
<feature type="region of interest" description="Disordered" evidence="1">
    <location>
        <begin position="868"/>
        <end position="918"/>
    </location>
</feature>
<dbReference type="SUPFAM" id="SSF48371">
    <property type="entry name" value="ARM repeat"/>
    <property type="match status" value="1"/>
</dbReference>
<sequence length="1631" mass="183331">MVGDMRHAQMRSNVDLASFLVTKNAWKGNYRRILSIGSLGITTYRKDNLRVTNQWLFQEIYNVRPDNGVKSGPTQQRFVLATGGSSGRKEMVFVSEFRNEILTHILRFRHLFSEKPSPRKRVSGVKLGWAEGEKPVFLEIGAISVDQIDRSSGRPVACYTYKDIETVAKVSGLNGGIAIIHGGHGRLHLFRCSDVDNFVNSLVEAAMHYMGISIHVQPDPLELESCRQQRFGDLATPEAMISQAEFVVQKVAPYRYGPDAQPITRTLCLTESLLVERDPVSYRAVCVQPLCEVFSLIRYRREPHQFSIEYLRGKVHTYFSSDRDSLVCSILDGVRASGNDGVCVRSSNSRRGFRVLPMSVPSSEEVESMHLRFLRQPPEGTPFWETVERFNANVAYSGLVHAVTQDGVFAENKEKLIKDALTVLLTRFPSIAVNDNFRELDAGLTDQEIFLQKMESRFQAIRRLFASKAGFQSFTQLPGIRENLGRAVVSALAMQDDGLTHIVIDAVNTLMQPMHASPDIRQEQLNKTSIMSSSVFMAQLVNVFTLHALRGTGSLVITALLDFFTFAICQPYSETSEGESFETLLALVASRGRALFRLFCHPSLAIIKGAGLVMRALIEEAPDVIVAELRQMSLAEGALLQHLSTACFSNCSRDPRGLVLRQLSRILVTLWTENNIPAQDLLRRIFPDGLLCYLDSPDAPPREEKDHLYVRDNLLLAQEHVMRVQQKKSETLYVLQEKLDGLLQHWRTKIGLQAKPPSAPVLEEKPVALRLSRKTRLKLCTNDTTVNGVPQTPPKQLNWPMFYYQFNEDHAKPDLIWNLRTRDELRDALEKEVGEFHRECDYFSFSRLEEPALGDSSETFDATNLMTEEQQTARESINSQSPDQGVDVAAECSSPDDSTDISTSQNASVAKWKKSDGNSTMDRLEHEVELLIKQANMVSWNHSEFRVRYASLSTEPQVANYFLRLLLEEDKRVSSANQKAPADGTEPLGLLRIKNSREFFNELFRRYLQYAAAGSAVLSKNASNNPAAAKSLRLISRRQEKRNHRLNMRCLCLHAMAIVYGRCHSEIGPVSDIPLLVHLLDRTVSAAERDCLLMLLEKLVLNKYNADEFLEADGVRVVTDLAGLAHLHTSRAPPPTETNILMGGDDPDSQQGGGVTQREWWYWKTDDNNTGSSTGPLSFAELRKLLEQGKLPPTVYVFAQGLDSQPRCRIDGAFGESDEEDELTALNNSSGRAAAAFAAEQQSQLQRAKPSASTLGWMPANRVMQLRWSIPRLLGEEAALVNAASAKVKENGVSEEADGFLKTTAGVGDSEQLIQKLGYSSGALLDHTAMSIRCVEILLRLCEGTSSKDASGGIIRPLPHPRRAISHPTVLPHIVQLLLTFDPPVVERVASLLLHVIDQNPCLPRIYLTGVFYFILMYTGSNVLPIAKLLKATHLIQACLTEETTRQLSDLQTRSILGNILPEAMIAFLENHSPEKFAEIYLGDFDTPEAIWSKEMRRHMIQRLAAHLADFSPRLKSNTRAIYQYIDIPTINYPQLEGELFCNSYYLRHFCDVKQFPEWPVKDPIAFLRDVLGAWRAETDKKPCKLSYHDALRELELDPANIKEYNVFARICVVFWFSFCPWFALITVCSF</sequence>
<dbReference type="PANTHER" id="PTHR36983:SF2">
    <property type="entry name" value="DNAJ HOMOLOG SUBFAMILY C MEMBER 13"/>
    <property type="match status" value="1"/>
</dbReference>